<dbReference type="Proteomes" id="UP000270547">
    <property type="component" value="Segment"/>
</dbReference>
<dbReference type="InterPro" id="IPR036412">
    <property type="entry name" value="HAD-like_sf"/>
</dbReference>
<dbReference type="InterPro" id="IPR023214">
    <property type="entry name" value="HAD_sf"/>
</dbReference>
<sequence>MQSEDMSKDDHGMFVSDKHGMSGDKPIFIFDLDDTLVFYNKKGAKVPRETWHALRFLYEQGVDMYIISYNPGVYFIAAQLGLTRYVKDFITARPPRDLLLDMLLQKHQSTQNRPLVYFDDAPDNLQEIRQTLLENVTRRNITLHHVSKNITCALVKKYL</sequence>
<accession>A0A2R8FDK2</accession>
<protein>
    <submittedName>
        <fullName evidence="1">Haloacid dehalogenase-like hydrolase motif-containing</fullName>
    </submittedName>
</protein>
<dbReference type="CDD" id="cd01427">
    <property type="entry name" value="HAD_like"/>
    <property type="match status" value="1"/>
</dbReference>
<dbReference type="SUPFAM" id="SSF56784">
    <property type="entry name" value="HAD-like"/>
    <property type="match status" value="1"/>
</dbReference>
<reference evidence="1" key="1">
    <citation type="submission" date="2018-03" db="EMBL/GenBank/DDBJ databases">
        <authorList>
            <consortium name="Urmite Genomes"/>
        </authorList>
    </citation>
    <scope>NUCLEOTIDE SEQUENCE [LARGE SCALE GENOMIC DNA]</scope>
    <source>
        <strain evidence="1">IHUMI-S29</strain>
    </source>
</reference>
<proteinExistence type="predicted"/>
<keyword evidence="1" id="KW-0378">Hydrolase</keyword>
<evidence type="ECO:0000313" key="1">
    <source>
        <dbReference type="EMBL" id="SPN79084.1"/>
    </source>
</evidence>
<dbReference type="EMBL" id="LT994652">
    <property type="protein sequence ID" value="SPN79084.1"/>
    <property type="molecule type" value="Genomic_DNA"/>
</dbReference>
<organism evidence="1">
    <name type="scientific">Cedratvirus Zaza IHUMI</name>
    <dbReference type="NCBI Taxonomy" id="2126979"/>
    <lineage>
        <taxon>Viruses</taxon>
        <taxon>Pithoviruses</taxon>
    </lineage>
</organism>
<dbReference type="GO" id="GO:0016787">
    <property type="term" value="F:hydrolase activity"/>
    <property type="evidence" value="ECO:0007669"/>
    <property type="project" value="UniProtKB-KW"/>
</dbReference>
<name>A0A2R8FDK2_9VIRU</name>
<gene>
    <name evidence="1" type="ORF">ZAZAV_158</name>
</gene>
<dbReference type="Gene3D" id="3.40.50.1000">
    <property type="entry name" value="HAD superfamily/HAD-like"/>
    <property type="match status" value="1"/>
</dbReference>